<keyword evidence="2" id="KW-0812">Transmembrane</keyword>
<dbReference type="AlphaFoldDB" id="A0A953LCE5"/>
<dbReference type="Proteomes" id="UP000753961">
    <property type="component" value="Unassembled WGS sequence"/>
</dbReference>
<gene>
    <name evidence="3" type="ORF">KUV50_06085</name>
</gene>
<feature type="transmembrane region" description="Helical" evidence="2">
    <location>
        <begin position="198"/>
        <end position="225"/>
    </location>
</feature>
<evidence type="ECO:0000313" key="4">
    <source>
        <dbReference type="Proteomes" id="UP000753961"/>
    </source>
</evidence>
<dbReference type="EMBL" id="JAHVHU010000006">
    <property type="protein sequence ID" value="MBY5957689.1"/>
    <property type="molecule type" value="Genomic_DNA"/>
</dbReference>
<evidence type="ECO:0000313" key="3">
    <source>
        <dbReference type="EMBL" id="MBY5957689.1"/>
    </source>
</evidence>
<proteinExistence type="predicted"/>
<organism evidence="3 4">
    <name type="scientific">Membranihabitans marinus</name>
    <dbReference type="NCBI Taxonomy" id="1227546"/>
    <lineage>
        <taxon>Bacteria</taxon>
        <taxon>Pseudomonadati</taxon>
        <taxon>Bacteroidota</taxon>
        <taxon>Saprospiria</taxon>
        <taxon>Saprospirales</taxon>
        <taxon>Saprospiraceae</taxon>
        <taxon>Membranihabitans</taxon>
    </lineage>
</organism>
<feature type="compositionally biased region" description="Low complexity" evidence="1">
    <location>
        <begin position="35"/>
        <end position="44"/>
    </location>
</feature>
<name>A0A953LCE5_9BACT</name>
<keyword evidence="2" id="KW-1133">Transmembrane helix</keyword>
<reference evidence="3" key="1">
    <citation type="submission" date="2021-06" db="EMBL/GenBank/DDBJ databases">
        <title>44 bacteria genomes isolated from Dapeng, Shenzhen.</title>
        <authorList>
            <person name="Zheng W."/>
            <person name="Yu S."/>
            <person name="Huang Y."/>
        </authorList>
    </citation>
    <scope>NUCLEOTIDE SEQUENCE</scope>
    <source>
        <strain evidence="3">DP5N28-2</strain>
    </source>
</reference>
<evidence type="ECO:0000256" key="2">
    <source>
        <dbReference type="SAM" id="Phobius"/>
    </source>
</evidence>
<protein>
    <submittedName>
        <fullName evidence="3">Uncharacterized protein</fullName>
    </submittedName>
</protein>
<keyword evidence="4" id="KW-1185">Reference proteome</keyword>
<accession>A0A953LCE5</accession>
<sequence length="268" mass="31045">MSLIRSAINQVGRDMGRVVSNQIFKDAHSIPIRNSSASPSTRSSPRQKRVKKSEFDKAVSFQTSFRPPTLVNKLVGAYTALKNEAKEFIQDDYLDNSETEILLNSMMKFKHKVEDVVDVLELDEDKNKNELDKVEKIIVNVNTLFREVMTTAIEGAEEMSVYYHSKAIETPEPPDFGKHMMLSTVWLEDYSLNGEFNWFNFFLLNGIIICLAIYVSPYLLALYLIPAYKGFKSHRDLQSELDENKMYYMKMCTFEKRRSETFKDLLPE</sequence>
<keyword evidence="2" id="KW-0472">Membrane</keyword>
<evidence type="ECO:0000256" key="1">
    <source>
        <dbReference type="SAM" id="MobiDB-lite"/>
    </source>
</evidence>
<dbReference type="RefSeq" id="WP_222579213.1">
    <property type="nucleotide sequence ID" value="NZ_JAHVHU010000006.1"/>
</dbReference>
<comment type="caution">
    <text evidence="3">The sequence shown here is derived from an EMBL/GenBank/DDBJ whole genome shotgun (WGS) entry which is preliminary data.</text>
</comment>
<feature type="region of interest" description="Disordered" evidence="1">
    <location>
        <begin position="30"/>
        <end position="54"/>
    </location>
</feature>